<accession>A0A9P6XLR5</accession>
<dbReference type="InterPro" id="IPR036163">
    <property type="entry name" value="HMA_dom_sf"/>
</dbReference>
<reference evidence="2" key="1">
    <citation type="journal article" date="2020" name="Microb. Genom.">
        <title>Genetic diversity of clinical and environmental Mucorales isolates obtained from an investigation of mucormycosis cases among solid organ transplant recipients.</title>
        <authorList>
            <person name="Nguyen M.H."/>
            <person name="Kaul D."/>
            <person name="Muto C."/>
            <person name="Cheng S.J."/>
            <person name="Richter R.A."/>
            <person name="Bruno V.M."/>
            <person name="Liu G."/>
            <person name="Beyhan S."/>
            <person name="Sundermann A.J."/>
            <person name="Mounaud S."/>
            <person name="Pasculle A.W."/>
            <person name="Nierman W.C."/>
            <person name="Driscoll E."/>
            <person name="Cumbie R."/>
            <person name="Clancy C.J."/>
            <person name="Dupont C.L."/>
        </authorList>
    </citation>
    <scope>NUCLEOTIDE SEQUENCE</scope>
    <source>
        <strain evidence="2">GL16</strain>
    </source>
</reference>
<dbReference type="GO" id="GO:0046872">
    <property type="term" value="F:metal ion binding"/>
    <property type="evidence" value="ECO:0007669"/>
    <property type="project" value="InterPro"/>
</dbReference>
<evidence type="ECO:0000259" key="1">
    <source>
        <dbReference type="PROSITE" id="PS50846"/>
    </source>
</evidence>
<gene>
    <name evidence="2" type="ORF">G6F51_014528</name>
</gene>
<dbReference type="Gene3D" id="3.30.70.100">
    <property type="match status" value="1"/>
</dbReference>
<evidence type="ECO:0000313" key="2">
    <source>
        <dbReference type="EMBL" id="KAG1523293.1"/>
    </source>
</evidence>
<dbReference type="EMBL" id="JAANIT010011545">
    <property type="protein sequence ID" value="KAG1523293.1"/>
    <property type="molecule type" value="Genomic_DNA"/>
</dbReference>
<dbReference type="InterPro" id="IPR006121">
    <property type="entry name" value="HMA_dom"/>
</dbReference>
<comment type="caution">
    <text evidence="2">The sequence shown here is derived from an EMBL/GenBank/DDBJ whole genome shotgun (WGS) entry which is preliminary data.</text>
</comment>
<dbReference type="AlphaFoldDB" id="A0A9P6XLR5"/>
<dbReference type="Pfam" id="PF00403">
    <property type="entry name" value="HMA"/>
    <property type="match status" value="1"/>
</dbReference>
<proteinExistence type="predicted"/>
<dbReference type="PROSITE" id="PS50846">
    <property type="entry name" value="HMA_2"/>
    <property type="match status" value="1"/>
</dbReference>
<feature type="domain" description="HMA" evidence="1">
    <location>
        <begin position="14"/>
        <end position="77"/>
    </location>
</feature>
<evidence type="ECO:0000313" key="3">
    <source>
        <dbReference type="Proteomes" id="UP000717996"/>
    </source>
</evidence>
<dbReference type="SUPFAM" id="SSF55008">
    <property type="entry name" value="HMA, heavy metal-associated domain"/>
    <property type="match status" value="1"/>
</dbReference>
<protein>
    <recommendedName>
        <fullName evidence="1">HMA domain-containing protein</fullName>
    </recommendedName>
</protein>
<organism evidence="2 3">
    <name type="scientific">Rhizopus oryzae</name>
    <name type="common">Mucormycosis agent</name>
    <name type="synonym">Rhizopus arrhizus var. delemar</name>
    <dbReference type="NCBI Taxonomy" id="64495"/>
    <lineage>
        <taxon>Eukaryota</taxon>
        <taxon>Fungi</taxon>
        <taxon>Fungi incertae sedis</taxon>
        <taxon>Mucoromycota</taxon>
        <taxon>Mucoromycotina</taxon>
        <taxon>Mucoromycetes</taxon>
        <taxon>Mucorales</taxon>
        <taxon>Mucorineae</taxon>
        <taxon>Rhizopodaceae</taxon>
        <taxon>Rhizopus</taxon>
    </lineage>
</organism>
<dbReference type="Proteomes" id="UP000717996">
    <property type="component" value="Unassembled WGS sequence"/>
</dbReference>
<name>A0A9P6XLR5_RHIOR</name>
<dbReference type="CDD" id="cd00371">
    <property type="entry name" value="HMA"/>
    <property type="match status" value="1"/>
</dbReference>
<sequence length="79" mass="8302">MRALPSVPPAPKELQMEFHVDGMTCGGCARSVTRAIQQIDPNASVVADPPTGLVKVQTTASQEQVFAAVNDAGFPPRTP</sequence>